<reference evidence="1 4" key="2">
    <citation type="submission" date="2020-02" db="EMBL/GenBank/DDBJ databases">
        <title>WGS of Micromonospora spp. isolated from hot spring.</title>
        <authorList>
            <person name="Thawai C."/>
        </authorList>
    </citation>
    <scope>NUCLEOTIDE SEQUENCE [LARGE SCALE GENOMIC DNA]</scope>
    <source>
        <strain evidence="1 4">TMS7</strain>
    </source>
</reference>
<dbReference type="EMBL" id="JAAHBZ010000013">
    <property type="protein sequence ID" value="NES30867.1"/>
    <property type="molecule type" value="Genomic_DNA"/>
</dbReference>
<evidence type="ECO:0000313" key="2">
    <source>
        <dbReference type="EMBL" id="QGL45573.1"/>
    </source>
</evidence>
<dbReference type="Proteomes" id="UP000402241">
    <property type="component" value="Chromosome"/>
</dbReference>
<proteinExistence type="predicted"/>
<accession>A0AAJ2ZIY0</accession>
<evidence type="ECO:0000313" key="3">
    <source>
        <dbReference type="Proteomes" id="UP000402241"/>
    </source>
</evidence>
<organism evidence="1 4">
    <name type="scientific">Micromonospora terminaliae</name>
    <dbReference type="NCBI Taxonomy" id="1914461"/>
    <lineage>
        <taxon>Bacteria</taxon>
        <taxon>Bacillati</taxon>
        <taxon>Actinomycetota</taxon>
        <taxon>Actinomycetes</taxon>
        <taxon>Micromonosporales</taxon>
        <taxon>Micromonosporaceae</taxon>
        <taxon>Micromonospora</taxon>
    </lineage>
</organism>
<evidence type="ECO:0000313" key="1">
    <source>
        <dbReference type="EMBL" id="NES30867.1"/>
    </source>
</evidence>
<protein>
    <submittedName>
        <fullName evidence="1">Uncharacterized protein</fullName>
    </submittedName>
</protein>
<gene>
    <name evidence="1" type="ORF">G3561_25345</name>
    <name evidence="2" type="ORF">GCE86_00010</name>
</gene>
<name>A0AAJ2ZIY0_9ACTN</name>
<sequence length="134" mass="15269">MFDRLRDLRTVRSWHGWPVPAVVRVVSATQLAVLIDAAVASGFSRIARDVPIGPEREYLLVPGLPEMSPSLSWICRVVAIPAGGALVAPGEKLWYTVLDVTPADFHRLPRVRRRRRDELLHWMVHAAYERRRRA</sequence>
<keyword evidence="3" id="KW-1185">Reference proteome</keyword>
<dbReference type="EMBL" id="CP045309">
    <property type="protein sequence ID" value="QGL45573.1"/>
    <property type="molecule type" value="Genomic_DNA"/>
</dbReference>
<reference evidence="2 3" key="1">
    <citation type="submission" date="2019-10" db="EMBL/GenBank/DDBJ databases">
        <title>Genome Sequence of Micromonospora terminaliae DSM 101760.</title>
        <authorList>
            <person name="Guo L."/>
        </authorList>
    </citation>
    <scope>NUCLEOTIDE SEQUENCE [LARGE SCALE GENOMIC DNA]</scope>
    <source>
        <strain evidence="2 3">DSM 101760</strain>
    </source>
</reference>
<dbReference type="RefSeq" id="WP_154224989.1">
    <property type="nucleotide sequence ID" value="NZ_CP045309.1"/>
</dbReference>
<evidence type="ECO:0000313" key="4">
    <source>
        <dbReference type="Proteomes" id="UP000477779"/>
    </source>
</evidence>
<dbReference type="AlphaFoldDB" id="A0AAJ2ZIY0"/>
<dbReference type="Proteomes" id="UP000477779">
    <property type="component" value="Unassembled WGS sequence"/>
</dbReference>